<evidence type="ECO:0000256" key="3">
    <source>
        <dbReference type="ARBA" id="ARBA00022490"/>
    </source>
</evidence>
<dbReference type="CDD" id="cd13182">
    <property type="entry name" value="EVH1-like_Dcp1"/>
    <property type="match status" value="1"/>
</dbReference>
<dbReference type="OrthoDB" id="440673at2759"/>
<dbReference type="VEuPathDB" id="FungiDB:BTJ68_04061"/>
<dbReference type="Pfam" id="PF06058">
    <property type="entry name" value="DCP1"/>
    <property type="match status" value="1"/>
</dbReference>
<evidence type="ECO:0000313" key="6">
    <source>
        <dbReference type="EMBL" id="RMY36964.1"/>
    </source>
</evidence>
<dbReference type="InterPro" id="IPR011993">
    <property type="entry name" value="PH-like_dom_sf"/>
</dbReference>
<dbReference type="EMBL" id="QWIN01001748">
    <property type="protein sequence ID" value="RMY36964.1"/>
    <property type="molecule type" value="Genomic_DNA"/>
</dbReference>
<accession>A0A3M7BBB9</accession>
<sequence>MPSKRTKARQQQPIIQSDYEDTDTALPLTDVAASSLAPPPKRTNTELNLTVLRRYCPDVAHIIAIAPFAVLYTFSPETQVWEKCGIEGTLFITQLSGRGRYTAIILNRKSLDNFVTELVSADDVEITEQYVILQTTAEDGRVEIYGLWIFDDSSSEGGTGLMEGQSSREVVAQTIVSCAMQSQIARETGEDFADGDGYVGEDDVVEEYAVGNGEADRGQNQFFGMDGAAQVQGQVQEEQAVQQQAGQQIDVMSLFGKSAAPAASHTNGSHHFAPPHPQPPDVQQEVSSVQDVPPVAERQPSMFASTADTDFFRTSASPAAIQSQQMAPPPPQQQQQQQQQQQPAPQTQQNALLDLFKSAAK</sequence>
<feature type="region of interest" description="Disordered" evidence="5">
    <location>
        <begin position="259"/>
        <end position="361"/>
    </location>
</feature>
<evidence type="ECO:0008006" key="8">
    <source>
        <dbReference type="Google" id="ProtNLM"/>
    </source>
</evidence>
<dbReference type="GO" id="GO:0000290">
    <property type="term" value="P:deadenylation-dependent decapping of nuclear-transcribed mRNA"/>
    <property type="evidence" value="ECO:0007669"/>
    <property type="project" value="InterPro"/>
</dbReference>
<dbReference type="PANTHER" id="PTHR16290">
    <property type="entry name" value="TRANSCRIPTION FACTOR SMIF DECAPPING ENZYME DCP1"/>
    <property type="match status" value="1"/>
</dbReference>
<dbReference type="GO" id="GO:0006397">
    <property type="term" value="P:mRNA processing"/>
    <property type="evidence" value="ECO:0007669"/>
    <property type="project" value="UniProtKB-KW"/>
</dbReference>
<dbReference type="GO" id="GO:0031087">
    <property type="term" value="P:deadenylation-independent decapping of nuclear-transcribed mRNA"/>
    <property type="evidence" value="ECO:0007669"/>
    <property type="project" value="TreeGrafter"/>
</dbReference>
<organism evidence="6 7">
    <name type="scientific">Hortaea werneckii</name>
    <name type="common">Black yeast</name>
    <name type="synonym">Cladosporium werneckii</name>
    <dbReference type="NCBI Taxonomy" id="91943"/>
    <lineage>
        <taxon>Eukaryota</taxon>
        <taxon>Fungi</taxon>
        <taxon>Dikarya</taxon>
        <taxon>Ascomycota</taxon>
        <taxon>Pezizomycotina</taxon>
        <taxon>Dothideomycetes</taxon>
        <taxon>Dothideomycetidae</taxon>
        <taxon>Mycosphaerellales</taxon>
        <taxon>Teratosphaeriaceae</taxon>
        <taxon>Hortaea</taxon>
    </lineage>
</organism>
<proteinExistence type="inferred from homology"/>
<dbReference type="SUPFAM" id="SSF50729">
    <property type="entry name" value="PH domain-like"/>
    <property type="match status" value="1"/>
</dbReference>
<feature type="compositionally biased region" description="Low complexity" evidence="5">
    <location>
        <begin position="315"/>
        <end position="326"/>
    </location>
</feature>
<evidence type="ECO:0000256" key="5">
    <source>
        <dbReference type="SAM" id="MobiDB-lite"/>
    </source>
</evidence>
<dbReference type="InterPro" id="IPR010334">
    <property type="entry name" value="Dcp1"/>
</dbReference>
<keyword evidence="3" id="KW-0963">Cytoplasm</keyword>
<dbReference type="Proteomes" id="UP000270230">
    <property type="component" value="Unassembled WGS sequence"/>
</dbReference>
<evidence type="ECO:0000256" key="2">
    <source>
        <dbReference type="ARBA" id="ARBA00008778"/>
    </source>
</evidence>
<dbReference type="Gene3D" id="2.30.29.30">
    <property type="entry name" value="Pleckstrin-homology domain (PH domain)/Phosphotyrosine-binding domain (PTB)"/>
    <property type="match status" value="1"/>
</dbReference>
<reference evidence="6 7" key="1">
    <citation type="journal article" date="2018" name="BMC Genomics">
        <title>Genomic evidence for intraspecific hybridization in a clonal and extremely halotolerant yeast.</title>
        <authorList>
            <person name="Gostincar C."/>
            <person name="Stajich J.E."/>
            <person name="Zupancic J."/>
            <person name="Zalar P."/>
            <person name="Gunde-Cimerman N."/>
        </authorList>
    </citation>
    <scope>NUCLEOTIDE SEQUENCE [LARGE SCALE GENOMIC DNA]</scope>
    <source>
        <strain evidence="6 7">EXF-151</strain>
    </source>
</reference>
<protein>
    <recommendedName>
        <fullName evidence="8">PH domain-like protein</fullName>
    </recommendedName>
</protein>
<keyword evidence="4" id="KW-0507">mRNA processing</keyword>
<evidence type="ECO:0000256" key="1">
    <source>
        <dbReference type="ARBA" id="ARBA00004496"/>
    </source>
</evidence>
<dbReference type="PANTHER" id="PTHR16290:SF0">
    <property type="entry name" value="DECAPPING PROTEIN 1, ISOFORM A"/>
    <property type="match status" value="1"/>
</dbReference>
<dbReference type="AlphaFoldDB" id="A0A3M7BBB9"/>
<feature type="compositionally biased region" description="Polar residues" evidence="5">
    <location>
        <begin position="302"/>
        <end position="314"/>
    </location>
</feature>
<evidence type="ECO:0000256" key="4">
    <source>
        <dbReference type="ARBA" id="ARBA00022664"/>
    </source>
</evidence>
<evidence type="ECO:0000313" key="7">
    <source>
        <dbReference type="Proteomes" id="UP000270230"/>
    </source>
</evidence>
<comment type="subcellular location">
    <subcellularLocation>
        <location evidence="1">Cytoplasm</location>
    </subcellularLocation>
</comment>
<feature type="region of interest" description="Disordered" evidence="5">
    <location>
        <begin position="1"/>
        <end position="21"/>
    </location>
</feature>
<feature type="compositionally biased region" description="Low complexity" evidence="5">
    <location>
        <begin position="333"/>
        <end position="349"/>
    </location>
</feature>
<name>A0A3M7BBB9_HORWE</name>
<feature type="compositionally biased region" description="Low complexity" evidence="5">
    <location>
        <begin position="281"/>
        <end position="295"/>
    </location>
</feature>
<gene>
    <name evidence="6" type="ORF">D0865_13501</name>
</gene>
<comment type="similarity">
    <text evidence="2">Belongs to the DCP1 family.</text>
</comment>
<dbReference type="GO" id="GO:0008047">
    <property type="term" value="F:enzyme activator activity"/>
    <property type="evidence" value="ECO:0007669"/>
    <property type="project" value="InterPro"/>
</dbReference>
<comment type="caution">
    <text evidence="6">The sequence shown here is derived from an EMBL/GenBank/DDBJ whole genome shotgun (WGS) entry which is preliminary data.</text>
</comment>
<dbReference type="GO" id="GO:0003729">
    <property type="term" value="F:mRNA binding"/>
    <property type="evidence" value="ECO:0007669"/>
    <property type="project" value="TreeGrafter"/>
</dbReference>
<dbReference type="GO" id="GO:0000932">
    <property type="term" value="C:P-body"/>
    <property type="evidence" value="ECO:0007669"/>
    <property type="project" value="TreeGrafter"/>
</dbReference>